<accession>A0AAE3IIS6</accession>
<organism evidence="2 3">
    <name type="scientific">Hominimerdicola aceti</name>
    <dbReference type="NCBI Taxonomy" id="2981726"/>
    <lineage>
        <taxon>Bacteria</taxon>
        <taxon>Bacillati</taxon>
        <taxon>Bacillota</taxon>
        <taxon>Clostridia</taxon>
        <taxon>Eubacteriales</taxon>
        <taxon>Oscillospiraceae</taxon>
        <taxon>Hominimerdicola</taxon>
    </lineage>
</organism>
<dbReference type="EMBL" id="JAOQJZ010000031">
    <property type="protein sequence ID" value="MCU6707063.1"/>
    <property type="molecule type" value="Genomic_DNA"/>
</dbReference>
<evidence type="ECO:0000259" key="1">
    <source>
        <dbReference type="Pfam" id="PF05076"/>
    </source>
</evidence>
<reference evidence="2 3" key="1">
    <citation type="journal article" date="2021" name="ISME Commun">
        <title>Automated analysis of genomic sequences facilitates high-throughput and comprehensive description of bacteria.</title>
        <authorList>
            <person name="Hitch T.C.A."/>
        </authorList>
    </citation>
    <scope>NUCLEOTIDE SEQUENCE [LARGE SCALE GENOMIC DNA]</scope>
    <source>
        <strain evidence="2 3">Sanger_31</strain>
    </source>
</reference>
<name>A0AAE3IIS6_9FIRM</name>
<keyword evidence="3" id="KW-1185">Reference proteome</keyword>
<dbReference type="Proteomes" id="UP001208131">
    <property type="component" value="Unassembled WGS sequence"/>
</dbReference>
<dbReference type="SUPFAM" id="SSF103359">
    <property type="entry name" value="Suppressor of Fused, N-terminal domain"/>
    <property type="match status" value="1"/>
</dbReference>
<dbReference type="AlphaFoldDB" id="A0AAE3IIS6"/>
<comment type="caution">
    <text evidence="2">The sequence shown here is derived from an EMBL/GenBank/DDBJ whole genome shotgun (WGS) entry which is preliminary data.</text>
</comment>
<dbReference type="RefSeq" id="WP_267302081.1">
    <property type="nucleotide sequence ID" value="NZ_JAOQJZ010000031.1"/>
</dbReference>
<dbReference type="InterPro" id="IPR037181">
    <property type="entry name" value="SUFU_N"/>
</dbReference>
<gene>
    <name evidence="2" type="ORF">OCV57_14210</name>
</gene>
<proteinExistence type="predicted"/>
<protein>
    <submittedName>
        <fullName evidence="2">Suppressor of fused domain protein</fullName>
    </submittedName>
</protein>
<dbReference type="InterPro" id="IPR020941">
    <property type="entry name" value="SUFU-like_domain"/>
</dbReference>
<evidence type="ECO:0000313" key="2">
    <source>
        <dbReference type="EMBL" id="MCU6707063.1"/>
    </source>
</evidence>
<dbReference type="Pfam" id="PF05076">
    <property type="entry name" value="SUFU"/>
    <property type="match status" value="1"/>
</dbReference>
<feature type="domain" description="Suppressor of fused-like" evidence="1">
    <location>
        <begin position="37"/>
        <end position="179"/>
    </location>
</feature>
<sequence>MDLIKKIEEHYLINWGECTEYIFNDKEPIHNLLPFFKVLKFKPNEKRNSWIYATCGMSGKDKEQGLELFILAPTENNFLINLLVAIAHYYASGNMLGLGHTVNFGCAWYENSKCDHGLISLPYLDGPELEWLETKSTNIRFLWLIPITEEELRYKKENGLEALENIFEETEFNYIDPFRDSVV</sequence>
<evidence type="ECO:0000313" key="3">
    <source>
        <dbReference type="Proteomes" id="UP001208131"/>
    </source>
</evidence>